<comment type="caution">
    <text evidence="2">The sequence shown here is derived from an EMBL/GenBank/DDBJ whole genome shotgun (WGS) entry which is preliminary data.</text>
</comment>
<accession>A0A640T8R5</accession>
<evidence type="ECO:0000256" key="1">
    <source>
        <dbReference type="SAM" id="MobiDB-lite"/>
    </source>
</evidence>
<evidence type="ECO:0000313" key="2">
    <source>
        <dbReference type="EMBL" id="GFE19580.1"/>
    </source>
</evidence>
<reference evidence="2 3" key="1">
    <citation type="submission" date="2019-12" db="EMBL/GenBank/DDBJ databases">
        <title>Whole genome shotgun sequence of Streptomyces libani subsp. libani NBRC 13452.</title>
        <authorList>
            <person name="Ichikawa N."/>
            <person name="Kimura A."/>
            <person name="Kitahashi Y."/>
            <person name="Komaki H."/>
            <person name="Tamura T."/>
        </authorList>
    </citation>
    <scope>NUCLEOTIDE SEQUENCE [LARGE SCALE GENOMIC DNA]</scope>
    <source>
        <strain evidence="2 3">NBRC 13452</strain>
    </source>
</reference>
<organism evidence="2 3">
    <name type="scientific">Streptomyces nigrescens</name>
    <dbReference type="NCBI Taxonomy" id="1920"/>
    <lineage>
        <taxon>Bacteria</taxon>
        <taxon>Bacillati</taxon>
        <taxon>Actinomycetota</taxon>
        <taxon>Actinomycetes</taxon>
        <taxon>Kitasatosporales</taxon>
        <taxon>Streptomycetaceae</taxon>
        <taxon>Streptomyces</taxon>
    </lineage>
</organism>
<name>A0A640T8R5_STRNI</name>
<dbReference type="Proteomes" id="UP000429552">
    <property type="component" value="Unassembled WGS sequence"/>
</dbReference>
<protein>
    <submittedName>
        <fullName evidence="2">Uncharacterized protein</fullName>
    </submittedName>
</protein>
<dbReference type="AlphaFoldDB" id="A0A640T8R5"/>
<proteinExistence type="predicted"/>
<gene>
    <name evidence="2" type="ORF">Sliba_00330</name>
</gene>
<feature type="region of interest" description="Disordered" evidence="1">
    <location>
        <begin position="24"/>
        <end position="130"/>
    </location>
</feature>
<feature type="compositionally biased region" description="Basic and acidic residues" evidence="1">
    <location>
        <begin position="24"/>
        <end position="39"/>
    </location>
</feature>
<dbReference type="EMBL" id="BLIP01000001">
    <property type="protein sequence ID" value="GFE19580.1"/>
    <property type="molecule type" value="Genomic_DNA"/>
</dbReference>
<sequence length="130" mass="14227">MRIAYSPTNYPRSPWTWLREGIDQRQHRAAADTDPENVRDTGTGTAGERETDLGQCRPQPFGPPTVAASQPRDLLGERPPSARGIRAGEPPDVQTQHHPPPRTRKIGGKPQIRATHAARPGSTARAQRAS</sequence>
<evidence type="ECO:0000313" key="3">
    <source>
        <dbReference type="Proteomes" id="UP000429552"/>
    </source>
</evidence>